<accession>A0A815I581</accession>
<reference evidence="1" key="1">
    <citation type="submission" date="2021-02" db="EMBL/GenBank/DDBJ databases">
        <authorList>
            <person name="Nowell W R."/>
        </authorList>
    </citation>
    <scope>NUCLEOTIDE SEQUENCE</scope>
</reference>
<protein>
    <submittedName>
        <fullName evidence="1">Uncharacterized protein</fullName>
    </submittedName>
</protein>
<evidence type="ECO:0000313" key="2">
    <source>
        <dbReference type="Proteomes" id="UP000663889"/>
    </source>
</evidence>
<dbReference type="Proteomes" id="UP000663889">
    <property type="component" value="Unassembled WGS sequence"/>
</dbReference>
<dbReference type="SUPFAM" id="SSF56399">
    <property type="entry name" value="ADP-ribosylation"/>
    <property type="match status" value="1"/>
</dbReference>
<name>A0A815I581_9BILA</name>
<comment type="caution">
    <text evidence="1">The sequence shown here is derived from an EMBL/GenBank/DDBJ whole genome shotgun (WGS) entry which is preliminary data.</text>
</comment>
<proteinExistence type="predicted"/>
<evidence type="ECO:0000313" key="1">
    <source>
        <dbReference type="EMBL" id="CAF1361367.1"/>
    </source>
</evidence>
<dbReference type="AlphaFoldDB" id="A0A815I581"/>
<organism evidence="1 2">
    <name type="scientific">Rotaria sordida</name>
    <dbReference type="NCBI Taxonomy" id="392033"/>
    <lineage>
        <taxon>Eukaryota</taxon>
        <taxon>Metazoa</taxon>
        <taxon>Spiralia</taxon>
        <taxon>Gnathifera</taxon>
        <taxon>Rotifera</taxon>
        <taxon>Eurotatoria</taxon>
        <taxon>Bdelloidea</taxon>
        <taxon>Philodinida</taxon>
        <taxon>Philodinidae</taxon>
        <taxon>Rotaria</taxon>
    </lineage>
</organism>
<sequence>MNVITDCNIIWLDNKDIADDIFADNLQYNVVFSLYTFTELAPCSSFILHCTSETRLLLIIVRECYVDRLLQKTIALLPSQITAFIYVLGNKWLFRWKANTRIRDIFHVNEEQRIIKKLQDDLQKYLIQRWSTGYCIFSQDASQITLDQLNNENVKFMWFQLLVQVLLRMPSTSKSKDDLLQQSFLVYSTNSSVQRQILEFSQMYQANDAINWDTEDIFLYRLFNQACRTDDIDFLFTFRFFIRDLHNQLKKVYCEQHSKRNLEQIIIVYRDTVVSNDELQMLRSSTSEKKLIWFNTFMSTSLDKNVAERFVSRSHIGIHD</sequence>
<gene>
    <name evidence="1" type="ORF">SEV965_LOCUS29393</name>
</gene>
<dbReference type="Gene3D" id="3.90.176.10">
    <property type="entry name" value="Toxin ADP-ribosyltransferase, Chain A, domain 1"/>
    <property type="match status" value="1"/>
</dbReference>
<dbReference type="EMBL" id="CAJNOU010002957">
    <property type="protein sequence ID" value="CAF1361367.1"/>
    <property type="molecule type" value="Genomic_DNA"/>
</dbReference>